<organism evidence="7 8">
    <name type="scientific">Sphingobium chlorophenolicum</name>
    <dbReference type="NCBI Taxonomy" id="46429"/>
    <lineage>
        <taxon>Bacteria</taxon>
        <taxon>Pseudomonadati</taxon>
        <taxon>Pseudomonadota</taxon>
        <taxon>Alphaproteobacteria</taxon>
        <taxon>Sphingomonadales</taxon>
        <taxon>Sphingomonadaceae</taxon>
        <taxon>Sphingobium</taxon>
    </lineage>
</organism>
<dbReference type="Pfam" id="PF04101">
    <property type="entry name" value="Glyco_tran_28_C"/>
    <property type="match status" value="1"/>
</dbReference>
<evidence type="ECO:0000259" key="6">
    <source>
        <dbReference type="Pfam" id="PF04101"/>
    </source>
</evidence>
<keyword evidence="4 7" id="KW-0808">Transferase</keyword>
<dbReference type="Gene3D" id="3.40.50.2000">
    <property type="entry name" value="Glycogen Phosphorylase B"/>
    <property type="match status" value="1"/>
</dbReference>
<evidence type="ECO:0000313" key="8">
    <source>
        <dbReference type="Proteomes" id="UP000028411"/>
    </source>
</evidence>
<evidence type="ECO:0000256" key="3">
    <source>
        <dbReference type="ARBA" id="ARBA00022676"/>
    </source>
</evidence>
<keyword evidence="5" id="KW-0256">Endoplasmic reticulum</keyword>
<sequence>MILVTVGTQLPFDRLIRAMDTLAPSLGQPVFAQVGKGKFRPRNMEWQATLDASEFDRLLNRASLIVSHAGTGTILLAQNMRKPLVIMARRSSLGEHRNDHQVATAKQMTGRPGVHVAETVDDLAPSIAIASREEVEAAIPSQREQLKAAIREFVG</sequence>
<evidence type="ECO:0000313" key="7">
    <source>
        <dbReference type="EMBL" id="KEQ52446.1"/>
    </source>
</evidence>
<evidence type="ECO:0000256" key="5">
    <source>
        <dbReference type="ARBA" id="ARBA00022824"/>
    </source>
</evidence>
<dbReference type="GO" id="GO:0006488">
    <property type="term" value="P:dolichol-linked oligosaccharide biosynthetic process"/>
    <property type="evidence" value="ECO:0007669"/>
    <property type="project" value="InterPro"/>
</dbReference>
<reference evidence="7 8" key="1">
    <citation type="submission" date="2014-02" db="EMBL/GenBank/DDBJ databases">
        <title>Whole genome sequence of Sphingobium chlorophenolicum NBRC 16172.</title>
        <authorList>
            <person name="Gan H.M."/>
            <person name="Gan H.Y."/>
            <person name="Chew T.H."/>
            <person name="Savka M.A."/>
        </authorList>
    </citation>
    <scope>NUCLEOTIDE SEQUENCE [LARGE SCALE GENOMIC DNA]</scope>
    <source>
        <strain evidence="7 8">NBRC 16172</strain>
    </source>
</reference>
<dbReference type="SUPFAM" id="SSF53756">
    <property type="entry name" value="UDP-Glycosyltransferase/glycogen phosphorylase"/>
    <property type="match status" value="1"/>
</dbReference>
<evidence type="ECO:0000256" key="1">
    <source>
        <dbReference type="ARBA" id="ARBA00004240"/>
    </source>
</evidence>
<evidence type="ECO:0000256" key="4">
    <source>
        <dbReference type="ARBA" id="ARBA00022679"/>
    </source>
</evidence>
<dbReference type="GO" id="GO:0016758">
    <property type="term" value="F:hexosyltransferase activity"/>
    <property type="evidence" value="ECO:0007669"/>
    <property type="project" value="InterPro"/>
</dbReference>
<feature type="domain" description="Glycosyl transferase family 28 C-terminal" evidence="6">
    <location>
        <begin position="1"/>
        <end position="111"/>
    </location>
</feature>
<dbReference type="AlphaFoldDB" id="A0A081RB73"/>
<proteinExistence type="inferred from homology"/>
<dbReference type="Proteomes" id="UP000028411">
    <property type="component" value="Unassembled WGS sequence"/>
</dbReference>
<dbReference type="PANTHER" id="PTHR12867">
    <property type="entry name" value="GLYCOSYL TRANSFERASE-RELATED"/>
    <property type="match status" value="1"/>
</dbReference>
<gene>
    <name evidence="7" type="ORF">BV95_03255</name>
</gene>
<comment type="subcellular location">
    <subcellularLocation>
        <location evidence="1">Endoplasmic reticulum</location>
    </subcellularLocation>
</comment>
<dbReference type="EMBL" id="JFHR01000042">
    <property type="protein sequence ID" value="KEQ52446.1"/>
    <property type="molecule type" value="Genomic_DNA"/>
</dbReference>
<name>A0A081RB73_SPHCR</name>
<protein>
    <submittedName>
        <fullName evidence="7">Glycosyltransferase 28 domain protein</fullName>
    </submittedName>
</protein>
<dbReference type="eggNOG" id="COG5017">
    <property type="taxonomic scope" value="Bacteria"/>
</dbReference>
<dbReference type="PANTHER" id="PTHR12867:SF6">
    <property type="entry name" value="N-ACETYLGLUCOSAMINYLDIPHOSPHODOLICHOL N-ACETYLGLUCOSAMINYLTRANSFERASE"/>
    <property type="match status" value="1"/>
</dbReference>
<keyword evidence="3" id="KW-0328">Glycosyltransferase</keyword>
<dbReference type="RefSeq" id="WP_037454146.1">
    <property type="nucleotide sequence ID" value="NZ_JFHR01000042.1"/>
</dbReference>
<dbReference type="PATRIC" id="fig|46429.4.peg.3240"/>
<comment type="similarity">
    <text evidence="2">Belongs to the glycosyltransferase 28 family.</text>
</comment>
<comment type="caution">
    <text evidence="7">The sequence shown here is derived from an EMBL/GenBank/DDBJ whole genome shotgun (WGS) entry which is preliminary data.</text>
</comment>
<accession>A0A081RB73</accession>
<dbReference type="OrthoDB" id="7186565at2"/>
<evidence type="ECO:0000256" key="2">
    <source>
        <dbReference type="ARBA" id="ARBA00006962"/>
    </source>
</evidence>
<dbReference type="InterPro" id="IPR007235">
    <property type="entry name" value="Glyco_trans_28_C"/>
</dbReference>
<dbReference type="InterPro" id="IPR039042">
    <property type="entry name" value="Alg13-like"/>
</dbReference>